<evidence type="ECO:0000256" key="2">
    <source>
        <dbReference type="ARBA" id="ARBA00022737"/>
    </source>
</evidence>
<evidence type="ECO:0000256" key="3">
    <source>
        <dbReference type="ARBA" id="ARBA00022771"/>
    </source>
</evidence>
<evidence type="ECO:0000313" key="9">
    <source>
        <dbReference type="EMBL" id="KAF2099616.1"/>
    </source>
</evidence>
<feature type="zinc finger region" description="C3H1-type" evidence="5">
    <location>
        <begin position="301"/>
        <end position="328"/>
    </location>
</feature>
<evidence type="ECO:0000313" key="10">
    <source>
        <dbReference type="Proteomes" id="UP000799772"/>
    </source>
</evidence>
<gene>
    <name evidence="9" type="ORF">NA57DRAFT_11343</name>
</gene>
<feature type="region of interest" description="Disordered" evidence="6">
    <location>
        <begin position="56"/>
        <end position="99"/>
    </location>
</feature>
<dbReference type="PANTHER" id="PTHR13119">
    <property type="entry name" value="ZINC FINGER CCCH DOMAIN-CONTAINING PROTEI"/>
    <property type="match status" value="1"/>
</dbReference>
<evidence type="ECO:0000256" key="4">
    <source>
        <dbReference type="ARBA" id="ARBA00022833"/>
    </source>
</evidence>
<feature type="compositionally biased region" description="Pro residues" evidence="6">
    <location>
        <begin position="87"/>
        <end position="99"/>
    </location>
</feature>
<dbReference type="SUPFAM" id="SSF90229">
    <property type="entry name" value="CCCH zinc finger"/>
    <property type="match status" value="1"/>
</dbReference>
<dbReference type="GO" id="GO:0003723">
    <property type="term" value="F:RNA binding"/>
    <property type="evidence" value="ECO:0007669"/>
    <property type="project" value="InterPro"/>
</dbReference>
<accession>A0A9P4IK39</accession>
<keyword evidence="2" id="KW-0677">Repeat</keyword>
<dbReference type="SMART" id="SM00463">
    <property type="entry name" value="SMR"/>
    <property type="match status" value="1"/>
</dbReference>
<evidence type="ECO:0000259" key="7">
    <source>
        <dbReference type="PROSITE" id="PS50103"/>
    </source>
</evidence>
<dbReference type="InterPro" id="IPR000571">
    <property type="entry name" value="Znf_CCCH"/>
</dbReference>
<keyword evidence="1 5" id="KW-0479">Metal-binding</keyword>
<dbReference type="Proteomes" id="UP000799772">
    <property type="component" value="Unassembled WGS sequence"/>
</dbReference>
<sequence length="704" mass="76837">ISDEFYELCLPILKDEALEDEEKTEKMEELLRKESHLTDKALENAILDGMWRFRSTKDGAASPPPSRHTIIRKSSPAPWQIARTPTPSAPSPRFPPPPPGFGVAPAAFARAKSSTASPFTSPRPSPRLAVATPHIPHSPSLNAYEFSGQPSPITDDYGDYGSDTVDWLVNDETASNASSSFMADGLNGAAAEYIPDQMSIYDMLRQILREERSDEELERVLEANSYDLSATVTALMEGPALDALLQAGPTPDAGQAYMVGKSMAAAFRPATPSGQGRTPVMCKYWLQNGHCARADCRFSHDPSKTVCKYWMAGNCLAGDTCLFSHDPSTLMARMMLEGAQTPPSQSVQPNFQVQDYENFPHLQRTTSGSSSQLYQGSMDQAPLEKLFGAGGHVSTPPPGLNPFSNFGSRPSSRAHSRPGSRPHSRQGNRSSTPSAPALDDAEAFPSLGSAAAKGGKKHHGKRGGHGHHRDHIQNNTLADVVRMSPSPSPAQARKGVRNSNRNSTGTRENSAAAMAVPQPEHIPWLETGDGVNKAYLKARQEAFRHGASRNKFLQSAAQAWNRNDTRAAKALSLRGQTENNLMKEAHREAARILYDERNKEHGPSARELYVDLHGLHPEEAIVYLSTKLLAHQNHPGRPIYAITGTGHHSKNGRDKVNKAVRAFLNEWRYAFREFSVPGDRNNVGGILGIDPTSWDRSLEAQGRG</sequence>
<dbReference type="EMBL" id="ML978125">
    <property type="protein sequence ID" value="KAF2099616.1"/>
    <property type="molecule type" value="Genomic_DNA"/>
</dbReference>
<dbReference type="InterPro" id="IPR036855">
    <property type="entry name" value="Znf_CCCH_sf"/>
</dbReference>
<dbReference type="InterPro" id="IPR013899">
    <property type="entry name" value="DUF1771"/>
</dbReference>
<evidence type="ECO:0000259" key="8">
    <source>
        <dbReference type="PROSITE" id="PS50828"/>
    </source>
</evidence>
<feature type="non-terminal residue" evidence="9">
    <location>
        <position position="1"/>
    </location>
</feature>
<feature type="compositionally biased region" description="Basic residues" evidence="6">
    <location>
        <begin position="412"/>
        <end position="426"/>
    </location>
</feature>
<dbReference type="InterPro" id="IPR045124">
    <property type="entry name" value="Su(sable)-like"/>
</dbReference>
<dbReference type="InterPro" id="IPR036063">
    <property type="entry name" value="Smr_dom_sf"/>
</dbReference>
<feature type="region of interest" description="Disordered" evidence="6">
    <location>
        <begin position="112"/>
        <end position="134"/>
    </location>
</feature>
<dbReference type="SUPFAM" id="SSF160443">
    <property type="entry name" value="SMR domain-like"/>
    <property type="match status" value="1"/>
</dbReference>
<dbReference type="GO" id="GO:0045892">
    <property type="term" value="P:negative regulation of DNA-templated transcription"/>
    <property type="evidence" value="ECO:0007669"/>
    <property type="project" value="InterPro"/>
</dbReference>
<dbReference type="PANTHER" id="PTHR13119:SF12">
    <property type="entry name" value="PROTEIN SUPPRESSOR OF SABLE"/>
    <property type="match status" value="1"/>
</dbReference>
<reference evidence="9" key="1">
    <citation type="journal article" date="2020" name="Stud. Mycol.">
        <title>101 Dothideomycetes genomes: a test case for predicting lifestyles and emergence of pathogens.</title>
        <authorList>
            <person name="Haridas S."/>
            <person name="Albert R."/>
            <person name="Binder M."/>
            <person name="Bloem J."/>
            <person name="Labutti K."/>
            <person name="Salamov A."/>
            <person name="Andreopoulos B."/>
            <person name="Baker S."/>
            <person name="Barry K."/>
            <person name="Bills G."/>
            <person name="Bluhm B."/>
            <person name="Cannon C."/>
            <person name="Castanera R."/>
            <person name="Culley D."/>
            <person name="Daum C."/>
            <person name="Ezra D."/>
            <person name="Gonzalez J."/>
            <person name="Henrissat B."/>
            <person name="Kuo A."/>
            <person name="Liang C."/>
            <person name="Lipzen A."/>
            <person name="Lutzoni F."/>
            <person name="Magnuson J."/>
            <person name="Mondo S."/>
            <person name="Nolan M."/>
            <person name="Ohm R."/>
            <person name="Pangilinan J."/>
            <person name="Park H.-J."/>
            <person name="Ramirez L."/>
            <person name="Alfaro M."/>
            <person name="Sun H."/>
            <person name="Tritt A."/>
            <person name="Yoshinaga Y."/>
            <person name="Zwiers L.-H."/>
            <person name="Turgeon B."/>
            <person name="Goodwin S."/>
            <person name="Spatafora J."/>
            <person name="Crous P."/>
            <person name="Grigoriev I."/>
        </authorList>
    </citation>
    <scope>NUCLEOTIDE SEQUENCE</scope>
    <source>
        <strain evidence="9">CBS 133067</strain>
    </source>
</reference>
<protein>
    <recommendedName>
        <fullName evidence="11">CCCH zinc finger and SMR domain-containing protein</fullName>
    </recommendedName>
</protein>
<feature type="region of interest" description="Disordered" evidence="6">
    <location>
        <begin position="387"/>
        <end position="515"/>
    </location>
</feature>
<dbReference type="Gene3D" id="3.30.1370.210">
    <property type="match status" value="1"/>
</dbReference>
<dbReference type="SMART" id="SM00356">
    <property type="entry name" value="ZnF_C3H1"/>
    <property type="match status" value="2"/>
</dbReference>
<evidence type="ECO:0008006" key="11">
    <source>
        <dbReference type="Google" id="ProtNLM"/>
    </source>
</evidence>
<evidence type="ECO:0000256" key="5">
    <source>
        <dbReference type="PROSITE-ProRule" id="PRU00723"/>
    </source>
</evidence>
<evidence type="ECO:0000256" key="1">
    <source>
        <dbReference type="ARBA" id="ARBA00022723"/>
    </source>
</evidence>
<keyword evidence="4 5" id="KW-0862">Zinc</keyword>
<dbReference type="GO" id="GO:0008270">
    <property type="term" value="F:zinc ion binding"/>
    <property type="evidence" value="ECO:0007669"/>
    <property type="project" value="UniProtKB-KW"/>
</dbReference>
<comment type="caution">
    <text evidence="9">The sequence shown here is derived from an EMBL/GenBank/DDBJ whole genome shotgun (WGS) entry which is preliminary data.</text>
</comment>
<feature type="compositionally biased region" description="Polar residues" evidence="6">
    <location>
        <begin position="497"/>
        <end position="509"/>
    </location>
</feature>
<name>A0A9P4IK39_9PEZI</name>
<keyword evidence="10" id="KW-1185">Reference proteome</keyword>
<proteinExistence type="predicted"/>
<dbReference type="PROSITE" id="PS50103">
    <property type="entry name" value="ZF_C3H1"/>
    <property type="match status" value="2"/>
</dbReference>
<dbReference type="Gene3D" id="3.30.1370.110">
    <property type="match status" value="1"/>
</dbReference>
<dbReference type="PROSITE" id="PS50828">
    <property type="entry name" value="SMR"/>
    <property type="match status" value="1"/>
</dbReference>
<dbReference type="GO" id="GO:0005634">
    <property type="term" value="C:nucleus"/>
    <property type="evidence" value="ECO:0007669"/>
    <property type="project" value="TreeGrafter"/>
</dbReference>
<feature type="domain" description="C3H1-type" evidence="7">
    <location>
        <begin position="301"/>
        <end position="328"/>
    </location>
</feature>
<organism evidence="9 10">
    <name type="scientific">Rhizodiscina lignyota</name>
    <dbReference type="NCBI Taxonomy" id="1504668"/>
    <lineage>
        <taxon>Eukaryota</taxon>
        <taxon>Fungi</taxon>
        <taxon>Dikarya</taxon>
        <taxon>Ascomycota</taxon>
        <taxon>Pezizomycotina</taxon>
        <taxon>Dothideomycetes</taxon>
        <taxon>Pleosporomycetidae</taxon>
        <taxon>Aulographales</taxon>
        <taxon>Rhizodiscinaceae</taxon>
        <taxon>Rhizodiscina</taxon>
    </lineage>
</organism>
<dbReference type="OrthoDB" id="3247158at2759"/>
<dbReference type="Pfam" id="PF14608">
    <property type="entry name" value="zf-CCCH_2"/>
    <property type="match status" value="2"/>
</dbReference>
<keyword evidence="3 5" id="KW-0863">Zinc-finger</keyword>
<feature type="non-terminal residue" evidence="9">
    <location>
        <position position="704"/>
    </location>
</feature>
<feature type="zinc finger region" description="C3H1-type" evidence="5">
    <location>
        <begin position="276"/>
        <end position="300"/>
    </location>
</feature>
<feature type="domain" description="Smr" evidence="8">
    <location>
        <begin position="610"/>
        <end position="692"/>
    </location>
</feature>
<dbReference type="InterPro" id="IPR002625">
    <property type="entry name" value="Smr_dom"/>
</dbReference>
<feature type="compositionally biased region" description="Basic residues" evidence="6">
    <location>
        <begin position="454"/>
        <end position="470"/>
    </location>
</feature>
<dbReference type="SMART" id="SM01162">
    <property type="entry name" value="DUF1771"/>
    <property type="match status" value="1"/>
</dbReference>
<evidence type="ECO:0000256" key="6">
    <source>
        <dbReference type="SAM" id="MobiDB-lite"/>
    </source>
</evidence>
<dbReference type="Pfam" id="PF08590">
    <property type="entry name" value="DUF1771"/>
    <property type="match status" value="1"/>
</dbReference>
<feature type="compositionally biased region" description="Polar residues" evidence="6">
    <location>
        <begin position="402"/>
        <end position="411"/>
    </location>
</feature>
<feature type="compositionally biased region" description="Polar residues" evidence="6">
    <location>
        <begin position="112"/>
        <end position="122"/>
    </location>
</feature>
<feature type="domain" description="C3H1-type" evidence="7">
    <location>
        <begin position="276"/>
        <end position="300"/>
    </location>
</feature>
<dbReference type="AlphaFoldDB" id="A0A9P4IK39"/>